<keyword evidence="2" id="KW-1185">Reference proteome</keyword>
<protein>
    <submittedName>
        <fullName evidence="1">Uncharacterized protein</fullName>
    </submittedName>
</protein>
<dbReference type="EMBL" id="CM055764">
    <property type="protein sequence ID" value="KAJ7984816.1"/>
    <property type="molecule type" value="Genomic_DNA"/>
</dbReference>
<accession>A0ACC2F0B0</accession>
<organism evidence="1 2">
    <name type="scientific">Dallia pectoralis</name>
    <name type="common">Alaska blackfish</name>
    <dbReference type="NCBI Taxonomy" id="75939"/>
    <lineage>
        <taxon>Eukaryota</taxon>
        <taxon>Metazoa</taxon>
        <taxon>Chordata</taxon>
        <taxon>Craniata</taxon>
        <taxon>Vertebrata</taxon>
        <taxon>Euteleostomi</taxon>
        <taxon>Actinopterygii</taxon>
        <taxon>Neopterygii</taxon>
        <taxon>Teleostei</taxon>
        <taxon>Protacanthopterygii</taxon>
        <taxon>Esociformes</taxon>
        <taxon>Umbridae</taxon>
        <taxon>Dallia</taxon>
    </lineage>
</organism>
<evidence type="ECO:0000313" key="2">
    <source>
        <dbReference type="Proteomes" id="UP001157502"/>
    </source>
</evidence>
<name>A0ACC2F0B0_DALPE</name>
<proteinExistence type="predicted"/>
<comment type="caution">
    <text evidence="1">The sequence shown here is derived from an EMBL/GenBank/DDBJ whole genome shotgun (WGS) entry which is preliminary data.</text>
</comment>
<gene>
    <name evidence="1" type="ORF">DPEC_G00358690</name>
</gene>
<evidence type="ECO:0000313" key="1">
    <source>
        <dbReference type="EMBL" id="KAJ7984816.1"/>
    </source>
</evidence>
<reference evidence="1" key="1">
    <citation type="submission" date="2021-05" db="EMBL/GenBank/DDBJ databases">
        <authorList>
            <person name="Pan Q."/>
            <person name="Jouanno E."/>
            <person name="Zahm M."/>
            <person name="Klopp C."/>
            <person name="Cabau C."/>
            <person name="Louis A."/>
            <person name="Berthelot C."/>
            <person name="Parey E."/>
            <person name="Roest Crollius H."/>
            <person name="Montfort J."/>
            <person name="Robinson-Rechavi M."/>
            <person name="Bouchez O."/>
            <person name="Lampietro C."/>
            <person name="Lopez Roques C."/>
            <person name="Donnadieu C."/>
            <person name="Postlethwait J."/>
            <person name="Bobe J."/>
            <person name="Dillon D."/>
            <person name="Chandos A."/>
            <person name="von Hippel F."/>
            <person name="Guiguen Y."/>
        </authorList>
    </citation>
    <scope>NUCLEOTIDE SEQUENCE</scope>
    <source>
        <strain evidence="1">YG-Jan2019</strain>
    </source>
</reference>
<sequence>MAGSFLSPERAIVLDSSPSPHPQQRHAELRYQTPSMSSLAGLFLDRFTCQFGPFSARLPRAISFHMDGRAFALPTHSQLAEPNLRAAATVISERVGVMEFAVSGYRHMHGTLAHNQSFI</sequence>
<dbReference type="Proteomes" id="UP001157502">
    <property type="component" value="Chromosome 37"/>
</dbReference>